<accession>A0A139WWX7</accession>
<keyword evidence="2" id="KW-0663">Pyridoxal phosphate</keyword>
<dbReference type="SUPFAM" id="SSF53686">
    <property type="entry name" value="Tryptophan synthase beta subunit-like PLP-dependent enzymes"/>
    <property type="match status" value="1"/>
</dbReference>
<dbReference type="EMBL" id="ANNX02000047">
    <property type="protein sequence ID" value="KYC36944.1"/>
    <property type="molecule type" value="Genomic_DNA"/>
</dbReference>
<dbReference type="Pfam" id="PF00291">
    <property type="entry name" value="PALP"/>
    <property type="match status" value="1"/>
</dbReference>
<organism evidence="4 5">
    <name type="scientific">Scytonema hofmannii PCC 7110</name>
    <dbReference type="NCBI Taxonomy" id="128403"/>
    <lineage>
        <taxon>Bacteria</taxon>
        <taxon>Bacillati</taxon>
        <taxon>Cyanobacteriota</taxon>
        <taxon>Cyanophyceae</taxon>
        <taxon>Nostocales</taxon>
        <taxon>Scytonemataceae</taxon>
        <taxon>Scytonema</taxon>
    </lineage>
</organism>
<dbReference type="Proteomes" id="UP000076925">
    <property type="component" value="Unassembled WGS sequence"/>
</dbReference>
<feature type="domain" description="Tryptophan synthase beta chain-like PALP" evidence="3">
    <location>
        <begin position="81"/>
        <end position="209"/>
    </location>
</feature>
<dbReference type="PANTHER" id="PTHR10314">
    <property type="entry name" value="CYSTATHIONINE BETA-SYNTHASE"/>
    <property type="match status" value="1"/>
</dbReference>
<evidence type="ECO:0000259" key="3">
    <source>
        <dbReference type="Pfam" id="PF00291"/>
    </source>
</evidence>
<keyword evidence="5" id="KW-1185">Reference proteome</keyword>
<gene>
    <name evidence="4" type="ORF">WA1_45650</name>
</gene>
<dbReference type="OrthoDB" id="9778118at2"/>
<evidence type="ECO:0000313" key="5">
    <source>
        <dbReference type="Proteomes" id="UP000076925"/>
    </source>
</evidence>
<comment type="cofactor">
    <cofactor evidence="1">
        <name>pyridoxal 5'-phosphate</name>
        <dbReference type="ChEBI" id="CHEBI:597326"/>
    </cofactor>
</comment>
<dbReference type="STRING" id="128403.WA1_45650"/>
<evidence type="ECO:0000313" key="4">
    <source>
        <dbReference type="EMBL" id="KYC36944.1"/>
    </source>
</evidence>
<name>A0A139WWX7_9CYAN</name>
<evidence type="ECO:0000256" key="1">
    <source>
        <dbReference type="ARBA" id="ARBA00001933"/>
    </source>
</evidence>
<comment type="caution">
    <text evidence="4">The sequence shown here is derived from an EMBL/GenBank/DDBJ whole genome shotgun (WGS) entry which is preliminary data.</text>
</comment>
<reference evidence="4 5" key="1">
    <citation type="journal article" date="2013" name="Genome Biol. Evol.">
        <title>Genomes of Stigonematalean cyanobacteria (subsection V) and the evolution of oxygenic photosynthesis from prokaryotes to plastids.</title>
        <authorList>
            <person name="Dagan T."/>
            <person name="Roettger M."/>
            <person name="Stucken K."/>
            <person name="Landan G."/>
            <person name="Koch R."/>
            <person name="Major P."/>
            <person name="Gould S.B."/>
            <person name="Goremykin V.V."/>
            <person name="Rippka R."/>
            <person name="Tandeau de Marsac N."/>
            <person name="Gugger M."/>
            <person name="Lockhart P.J."/>
            <person name="Allen J.F."/>
            <person name="Brune I."/>
            <person name="Maus I."/>
            <person name="Puhler A."/>
            <person name="Martin W.F."/>
        </authorList>
    </citation>
    <scope>NUCLEOTIDE SEQUENCE [LARGE SCALE GENOMIC DNA]</scope>
    <source>
        <strain evidence="4 5">PCC 7110</strain>
    </source>
</reference>
<dbReference type="AlphaFoldDB" id="A0A139WWX7"/>
<sequence length="225" mass="24362">MLNQITQNTYSALSHLECAKSHKIYDADKLNNVSAVGSPLLARYDLKKVQRSITKFEISTRPPNMWRYRELLPVREHRHIVSMAEGYTPMYELPKLAQFLGLGQLLLKDESTNPGDTFKARGASVAVSRAVELGAKTLAIATNGNAGEALAMYGARAGIPTVVIMPADAQQVSQKMCAILGARTYLVQGQISDAAKIVQRGVEDVGRCLAMSGSSSSCTWCAKTA</sequence>
<protein>
    <recommendedName>
        <fullName evidence="3">Tryptophan synthase beta chain-like PALP domain-containing protein</fullName>
    </recommendedName>
</protein>
<dbReference type="RefSeq" id="WP_017744205.1">
    <property type="nucleotide sequence ID" value="NZ_KQ976354.1"/>
</dbReference>
<dbReference type="Gene3D" id="3.40.50.1100">
    <property type="match status" value="2"/>
</dbReference>
<dbReference type="GO" id="GO:1901605">
    <property type="term" value="P:alpha-amino acid metabolic process"/>
    <property type="evidence" value="ECO:0007669"/>
    <property type="project" value="UniProtKB-ARBA"/>
</dbReference>
<evidence type="ECO:0000256" key="2">
    <source>
        <dbReference type="ARBA" id="ARBA00022898"/>
    </source>
</evidence>
<dbReference type="InterPro" id="IPR050214">
    <property type="entry name" value="Cys_Synth/Cystath_Beta-Synth"/>
</dbReference>
<dbReference type="InterPro" id="IPR036052">
    <property type="entry name" value="TrpB-like_PALP_sf"/>
</dbReference>
<proteinExistence type="predicted"/>
<dbReference type="InterPro" id="IPR001926">
    <property type="entry name" value="TrpB-like_PALP"/>
</dbReference>